<dbReference type="SUPFAM" id="SSF52540">
    <property type="entry name" value="P-loop containing nucleoside triphosphate hydrolases"/>
    <property type="match status" value="1"/>
</dbReference>
<evidence type="ECO:0000313" key="2">
    <source>
        <dbReference type="EMBL" id="MCM2576762.1"/>
    </source>
</evidence>
<keyword evidence="3" id="KW-1185">Reference proteome</keyword>
<dbReference type="Pfam" id="PF13671">
    <property type="entry name" value="AAA_33"/>
    <property type="match status" value="1"/>
</dbReference>
<dbReference type="Gene3D" id="3.40.50.300">
    <property type="entry name" value="P-loop containing nucleotide triphosphate hydrolases"/>
    <property type="match status" value="1"/>
</dbReference>
<feature type="compositionally biased region" description="Low complexity" evidence="1">
    <location>
        <begin position="54"/>
        <end position="70"/>
    </location>
</feature>
<protein>
    <submittedName>
        <fullName evidence="2">AAA family ATPase</fullName>
    </submittedName>
</protein>
<sequence length="260" mass="27467">MHGHGGCATPGTADGTADRLVPRQPGAPRTARGPVLAVPDSAGPPVLDLRTRRPAAADGDVAAADRPAAGHTVPPPGELRFPEHAVVIVSGLPGSGKSTLIKRAVDGAGSAGPVHRLDSQDARERWARKLSRLPYGLYRPLVRTAHYTALWRALRSGGSVVVHDCGSLSWVRRRLARLTRRSGRSLHLLLLDVPAQDALAGQAARGRRVSRYAFGRHVRSVSRLISGAERGSPPRGCASVVLLDRRSADALHAIGFGGTR</sequence>
<feature type="region of interest" description="Disordered" evidence="1">
    <location>
        <begin position="1"/>
        <end position="77"/>
    </location>
</feature>
<dbReference type="Proteomes" id="UP001167160">
    <property type="component" value="Unassembled WGS sequence"/>
</dbReference>
<gene>
    <name evidence="2" type="ORF">M1E25_05230</name>
</gene>
<dbReference type="RefSeq" id="WP_251410350.1">
    <property type="nucleotide sequence ID" value="NZ_JAMQGM010000012.1"/>
</dbReference>
<organism evidence="2 3">
    <name type="scientific">Streptomyces meridianus</name>
    <dbReference type="NCBI Taxonomy" id="2938945"/>
    <lineage>
        <taxon>Bacteria</taxon>
        <taxon>Bacillati</taxon>
        <taxon>Actinomycetota</taxon>
        <taxon>Actinomycetes</taxon>
        <taxon>Kitasatosporales</taxon>
        <taxon>Streptomycetaceae</taxon>
        <taxon>Streptomyces</taxon>
    </lineage>
</organism>
<reference evidence="2" key="1">
    <citation type="journal article" date="2023" name="Int. J. Syst. Evol. Microbiol.">
        <title>Streptomyces meridianus sp. nov. isolated from brackish water of the Tagus estuary in Alcochete, Portugal.</title>
        <authorList>
            <person name="Santos J.D.N."/>
            <person name="Klimek D."/>
            <person name="Calusinska M."/>
            <person name="Lobo Da Cunha A."/>
            <person name="Catita J."/>
            <person name="Goncalves H."/>
            <person name="Gonzalez I."/>
            <person name="Reyes F."/>
            <person name="Lage O.M."/>
        </authorList>
    </citation>
    <scope>NUCLEOTIDE SEQUENCE</scope>
    <source>
        <strain evidence="2">MTZ3.1</strain>
    </source>
</reference>
<comment type="caution">
    <text evidence="2">The sequence shown here is derived from an EMBL/GenBank/DDBJ whole genome shotgun (WGS) entry which is preliminary data.</text>
</comment>
<accession>A0ABT0X2J9</accession>
<evidence type="ECO:0000256" key="1">
    <source>
        <dbReference type="SAM" id="MobiDB-lite"/>
    </source>
</evidence>
<name>A0ABT0X2J9_9ACTN</name>
<evidence type="ECO:0000313" key="3">
    <source>
        <dbReference type="Proteomes" id="UP001167160"/>
    </source>
</evidence>
<dbReference type="InterPro" id="IPR027417">
    <property type="entry name" value="P-loop_NTPase"/>
</dbReference>
<dbReference type="EMBL" id="JAMQGM010000012">
    <property type="protein sequence ID" value="MCM2576762.1"/>
    <property type="molecule type" value="Genomic_DNA"/>
</dbReference>
<proteinExistence type="predicted"/>